<comment type="caution">
    <text evidence="4">The sequence shown here is derived from an EMBL/GenBank/DDBJ whole genome shotgun (WGS) entry which is preliminary data.</text>
</comment>
<dbReference type="RefSeq" id="WP_264849463.1">
    <property type="nucleotide sequence ID" value="NZ_BRXR01000001.1"/>
</dbReference>
<evidence type="ECO:0000259" key="3">
    <source>
        <dbReference type="Pfam" id="PF18705"/>
    </source>
</evidence>
<keyword evidence="1" id="KW-0812">Transmembrane</keyword>
<dbReference type="Pfam" id="PF18705">
    <property type="entry name" value="DUF5643"/>
    <property type="match status" value="1"/>
</dbReference>
<dbReference type="InterPro" id="IPR040680">
    <property type="entry name" value="DUF5643"/>
</dbReference>
<proteinExistence type="predicted"/>
<evidence type="ECO:0000313" key="4">
    <source>
        <dbReference type="EMBL" id="GLC30199.1"/>
    </source>
</evidence>
<evidence type="ECO:0000313" key="5">
    <source>
        <dbReference type="Proteomes" id="UP001208567"/>
    </source>
</evidence>
<sequence>MKDVYELLNDVDVDLSQYEEVELNDMEKKRIKKRLHQNLKAVIIPKVSKVIAAVLCVLVVAGFTLAKTAPTFAEGIPVVGKIIKHITGYDYAEFDKYTSVINKDVVKSEVTATLNEVMLDENQLRIASTFKSDDKFKGNSVLVRFPEIYINGKHLNVGGGSTGQFLDSNTYLNVDTLDIHNVKVPDNISMKVVYNEVQFLDEKGNENKKITGPWAFEFNVSKSEIEKNTKVIKLNNSVATSDIKMNLKELRITPLTTNLTYKLKGDKSANFIIKDDKGNELIEEGSGYGTDGLIGGVKGEYEGYSSFSAVSKEAKKLYIIPYYNYLDKKNGESKFTKTEPVKWNNEAITLKQDDKNKIIISKIQRKDGKIYVDYKTEGVSVKLQARRLYLYNSSKEQMVRSHGNDNMKDIVNSNDTLHAVFKDDGSSDIYVGTDNMGEISILKDNEFTVDLN</sequence>
<keyword evidence="5" id="KW-1185">Reference proteome</keyword>
<dbReference type="Pfam" id="PF13786">
    <property type="entry name" value="DUF4179"/>
    <property type="match status" value="1"/>
</dbReference>
<dbReference type="InterPro" id="IPR025436">
    <property type="entry name" value="DUF4179"/>
</dbReference>
<gene>
    <name evidence="4" type="ORF">bsdE14_16090</name>
</gene>
<evidence type="ECO:0000256" key="1">
    <source>
        <dbReference type="SAM" id="Phobius"/>
    </source>
</evidence>
<dbReference type="Proteomes" id="UP001208567">
    <property type="component" value="Unassembled WGS sequence"/>
</dbReference>
<feature type="domain" description="DUF5643" evidence="3">
    <location>
        <begin position="229"/>
        <end position="339"/>
    </location>
</feature>
<accession>A0ABQ5N4R8</accession>
<dbReference type="Gene3D" id="2.60.40.1630">
    <property type="entry name" value="bacillus anthracis domain"/>
    <property type="match status" value="1"/>
</dbReference>
<evidence type="ECO:0000259" key="2">
    <source>
        <dbReference type="Pfam" id="PF13786"/>
    </source>
</evidence>
<dbReference type="Gene3D" id="2.60.40.1640">
    <property type="entry name" value="Conserved domain protein"/>
    <property type="match status" value="1"/>
</dbReference>
<keyword evidence="1" id="KW-0472">Membrane</keyword>
<keyword evidence="1" id="KW-1133">Transmembrane helix</keyword>
<organism evidence="4 5">
    <name type="scientific">Clostridium omnivorum</name>
    <dbReference type="NCBI Taxonomy" id="1604902"/>
    <lineage>
        <taxon>Bacteria</taxon>
        <taxon>Bacillati</taxon>
        <taxon>Bacillota</taxon>
        <taxon>Clostridia</taxon>
        <taxon>Eubacteriales</taxon>
        <taxon>Clostridiaceae</taxon>
        <taxon>Clostridium</taxon>
    </lineage>
</organism>
<feature type="transmembrane region" description="Helical" evidence="1">
    <location>
        <begin position="39"/>
        <end position="63"/>
    </location>
</feature>
<feature type="domain" description="DUF4179" evidence="2">
    <location>
        <begin position="48"/>
        <end position="132"/>
    </location>
</feature>
<dbReference type="EMBL" id="BRXR01000001">
    <property type="protein sequence ID" value="GLC30199.1"/>
    <property type="molecule type" value="Genomic_DNA"/>
</dbReference>
<protein>
    <recommendedName>
        <fullName evidence="6">DUF4179 domain-containing protein</fullName>
    </recommendedName>
</protein>
<evidence type="ECO:0008006" key="6">
    <source>
        <dbReference type="Google" id="ProtNLM"/>
    </source>
</evidence>
<name>A0ABQ5N4R8_9CLOT</name>
<reference evidence="4 5" key="1">
    <citation type="journal article" date="2024" name="Int. J. Syst. Evol. Microbiol.">
        <title>Clostridium omnivorum sp. nov., isolated from anoxic soil under the treatment of reductive soil disinfestation.</title>
        <authorList>
            <person name="Ueki A."/>
            <person name="Tonouchi A."/>
            <person name="Kaku N."/>
            <person name="Honma S."/>
            <person name="Ueki K."/>
        </authorList>
    </citation>
    <scope>NUCLEOTIDE SEQUENCE [LARGE SCALE GENOMIC DNA]</scope>
    <source>
        <strain evidence="4 5">E14</strain>
    </source>
</reference>